<keyword evidence="1" id="KW-1133">Transmembrane helix</keyword>
<keyword evidence="3" id="KW-1185">Reference proteome</keyword>
<feature type="transmembrane region" description="Helical" evidence="1">
    <location>
        <begin position="283"/>
        <end position="301"/>
    </location>
</feature>
<feature type="transmembrane region" description="Helical" evidence="1">
    <location>
        <begin position="251"/>
        <end position="271"/>
    </location>
</feature>
<dbReference type="RefSeq" id="WP_127802227.1">
    <property type="nucleotide sequence ID" value="NZ_SACY01000001.1"/>
</dbReference>
<accession>A0A437PWP1</accession>
<evidence type="ECO:0000313" key="3">
    <source>
        <dbReference type="Proteomes" id="UP000282832"/>
    </source>
</evidence>
<keyword evidence="1" id="KW-0812">Transmembrane</keyword>
<feature type="transmembrane region" description="Helical" evidence="1">
    <location>
        <begin position="339"/>
        <end position="359"/>
    </location>
</feature>
<keyword evidence="1" id="KW-0472">Membrane</keyword>
<evidence type="ECO:0000313" key="2">
    <source>
        <dbReference type="EMBL" id="RVU26676.1"/>
    </source>
</evidence>
<dbReference type="EMBL" id="SACY01000001">
    <property type="protein sequence ID" value="RVU26676.1"/>
    <property type="molecule type" value="Genomic_DNA"/>
</dbReference>
<feature type="transmembrane region" description="Helical" evidence="1">
    <location>
        <begin position="128"/>
        <end position="149"/>
    </location>
</feature>
<gene>
    <name evidence="2" type="ORF">EOJ36_01380</name>
</gene>
<protein>
    <recommendedName>
        <fullName evidence="4">Mannosyltransferase</fullName>
    </recommendedName>
</protein>
<feature type="transmembrane region" description="Helical" evidence="1">
    <location>
        <begin position="155"/>
        <end position="183"/>
    </location>
</feature>
<evidence type="ECO:0008006" key="4">
    <source>
        <dbReference type="Google" id="ProtNLM"/>
    </source>
</evidence>
<feature type="transmembrane region" description="Helical" evidence="1">
    <location>
        <begin position="190"/>
        <end position="207"/>
    </location>
</feature>
<proteinExistence type="predicted"/>
<sequence>MSIGILVIFFFQNEVILNFPNSQDDYNFLSVVYYFEKSEFTLWELIKFLFEYQAFPHKIILSKLYLLVYVKIFSSINFKILTLAINLLQNIFFVYFSAKILNFKKQKITFLLPFIFIYFNLDCHIDNLGLMSAGQHFSSLLFLIIYAYYLPRKIYFALIISIICPFISGEGLVILPLTILYLLLKKQSIVKYYSVLAVAIIIFFIFYNFPSDGINPNDSHSNFLNLWSNKIQSFFLFLGGAFPLRSNGHPFLINTIWGIISLISFFYLKYLDFKKTKKLNIESIDLIILTLIGMAAMVSIARGDGNELLNTSLALRFKFYHYIFCLFIFYKILLQFPRLILPLCLTGGFIFFYGNYIGINNYYLGKSKLISDEMSFKRNGSFYSFNESGGKTNNLFSKTNFKFTDKLLDTNLIIKAVKFKNYSKNIESKINFSRENSNTFKLTIFQSKFPIKNINKNAFLIILKNENIKDILPLNSFLFTNYEYLYFKNLNLDKSNPYSYFKIIIDSNFSILQMEKIENSVISFL</sequence>
<comment type="caution">
    <text evidence="2">The sequence shown here is derived from an EMBL/GenBank/DDBJ whole genome shotgun (WGS) entry which is preliminary data.</text>
</comment>
<feature type="transmembrane region" description="Helical" evidence="1">
    <location>
        <begin position="313"/>
        <end position="333"/>
    </location>
</feature>
<evidence type="ECO:0000256" key="1">
    <source>
        <dbReference type="SAM" id="Phobius"/>
    </source>
</evidence>
<dbReference type="OrthoDB" id="9919593at2"/>
<reference evidence="2 3" key="1">
    <citation type="submission" date="2019-01" db="EMBL/GenBank/DDBJ databases">
        <authorList>
            <person name="Chen W.-M."/>
        </authorList>
    </citation>
    <scope>NUCLEOTIDE SEQUENCE [LARGE SCALE GENOMIC DNA]</scope>
    <source>
        <strain evidence="2 3">FSY-15</strain>
    </source>
</reference>
<dbReference type="AlphaFoldDB" id="A0A437PWP1"/>
<organism evidence="2 3">
    <name type="scientific">Sandaracinomonas limnophila</name>
    <dbReference type="NCBI Taxonomy" id="1862386"/>
    <lineage>
        <taxon>Bacteria</taxon>
        <taxon>Pseudomonadati</taxon>
        <taxon>Bacteroidota</taxon>
        <taxon>Cytophagia</taxon>
        <taxon>Cytophagales</taxon>
        <taxon>Flectobacillaceae</taxon>
        <taxon>Sandaracinomonas</taxon>
    </lineage>
</organism>
<name>A0A437PWP1_9BACT</name>
<dbReference type="Proteomes" id="UP000282832">
    <property type="component" value="Unassembled WGS sequence"/>
</dbReference>